<reference evidence="1" key="1">
    <citation type="submission" date="2017-10" db="EMBL/GenBank/DDBJ databases">
        <title>Genome sequence of cellulolytic Lachnospiraceae bacterium XHS1971 isolated from hotspring sediment.</title>
        <authorList>
            <person name="Vasudevan G."/>
            <person name="Joshi A.J."/>
            <person name="Hivarkar S."/>
            <person name="Lanjekar V.B."/>
            <person name="Dhakephalkar P.K."/>
            <person name="Dagar S."/>
        </authorList>
    </citation>
    <scope>NUCLEOTIDE SEQUENCE</scope>
    <source>
        <strain evidence="1">XHS1971</strain>
    </source>
</reference>
<accession>A0AC61D9R2</accession>
<protein>
    <submittedName>
        <fullName evidence="1">Uncharacterized protein</fullName>
    </submittedName>
</protein>
<sequence length="474" mass="54224">MKKVQQIIWVIMSIIILIVAIRGVSIKKQVTPIEIETDTKIEAVVENVKLPRTYNTYEAQIKFSQNLRSFEGSEIIKYVHEFQTPTTTLVLQIPSNAAISKEERDKLGYSSIDEVNIVTAMVEGKEVKFTQRGTNVTLYLEDALNYKSEVEIVLTLQGTIYRVAKDPIEQSDVILSKSFLPQLVPFEEQRGWISLPVSGQEQFAYAEPADYTVTVTSSKSVFATGSLIATQTKDNGQSYTYMAKKVRDFGICMTDPLAMQEFFLPGDKRLIIYSYTTVSLENLASKVGNIFGYYNDILGTYPYEEFTIVDIPELKTIFSYPTFMICDLSKFQTSYDESYIQIGKQWIPYILCNNPKSNGWINKGLEKYLAYRASTSIVGIKRSVSYDIKRLEESTGKSYEDEQNLDEVLRPMQMLADVEETIGTEDWYTLLRQYYKNSAFTTSTNNGLMEEIIKNYKSEPRFFSGQVEDYIVQE</sequence>
<dbReference type="EMBL" id="PEDL01000015">
    <property type="protein sequence ID" value="PHV70036.1"/>
    <property type="molecule type" value="Genomic_DNA"/>
</dbReference>
<proteinExistence type="predicted"/>
<evidence type="ECO:0000313" key="2">
    <source>
        <dbReference type="Proteomes" id="UP000224460"/>
    </source>
</evidence>
<comment type="caution">
    <text evidence="1">The sequence shown here is derived from an EMBL/GenBank/DDBJ whole genome shotgun (WGS) entry which is preliminary data.</text>
</comment>
<gene>
    <name evidence="1" type="ORF">CS063_12895</name>
</gene>
<organism evidence="1 2">
    <name type="scientific">Sporanaerobium hydrogeniformans</name>
    <dbReference type="NCBI Taxonomy" id="3072179"/>
    <lineage>
        <taxon>Bacteria</taxon>
        <taxon>Bacillati</taxon>
        <taxon>Bacillota</taxon>
        <taxon>Clostridia</taxon>
        <taxon>Lachnospirales</taxon>
        <taxon>Lachnospiraceae</taxon>
        <taxon>Sporanaerobium</taxon>
    </lineage>
</organism>
<name>A0AC61D9R2_9FIRM</name>
<evidence type="ECO:0000313" key="1">
    <source>
        <dbReference type="EMBL" id="PHV70036.1"/>
    </source>
</evidence>
<keyword evidence="2" id="KW-1185">Reference proteome</keyword>
<dbReference type="Proteomes" id="UP000224460">
    <property type="component" value="Unassembled WGS sequence"/>
</dbReference>